<feature type="compositionally biased region" description="Basic and acidic residues" evidence="1">
    <location>
        <begin position="63"/>
        <end position="83"/>
    </location>
</feature>
<reference evidence="3 4" key="1">
    <citation type="submission" date="2024-09" db="EMBL/GenBank/DDBJ databases">
        <authorList>
            <person name="Sun Q."/>
            <person name="Mori K."/>
        </authorList>
    </citation>
    <scope>NUCLEOTIDE SEQUENCE [LARGE SCALE GENOMIC DNA]</scope>
    <source>
        <strain evidence="3 4">JCM 3324</strain>
    </source>
</reference>
<feature type="region of interest" description="Disordered" evidence="1">
    <location>
        <begin position="57"/>
        <end position="91"/>
    </location>
</feature>
<keyword evidence="2" id="KW-0472">Membrane</keyword>
<comment type="caution">
    <text evidence="3">The sequence shown here is derived from an EMBL/GenBank/DDBJ whole genome shotgun (WGS) entry which is preliminary data.</text>
</comment>
<feature type="transmembrane region" description="Helical" evidence="2">
    <location>
        <begin position="33"/>
        <end position="51"/>
    </location>
</feature>
<dbReference type="Proteomes" id="UP001589568">
    <property type="component" value="Unassembled WGS sequence"/>
</dbReference>
<keyword evidence="2" id="KW-1133">Transmembrane helix</keyword>
<protein>
    <submittedName>
        <fullName evidence="3">Uncharacterized protein</fullName>
    </submittedName>
</protein>
<sequence>MWLLGAAQGSARAGSRAATRALAADAGSWCGVLPVVVIIAAVVIVIVVVRGDVQDRRGRRTGVRPDGREWSVGEGENDRDHRQPPPQSSHHRTLLICRLCSTMNAGGWTKVRPG</sequence>
<name>A0ABV5NZF1_9ACTN</name>
<gene>
    <name evidence="3" type="ORF">ACFFR3_37880</name>
</gene>
<keyword evidence="4" id="KW-1185">Reference proteome</keyword>
<evidence type="ECO:0000256" key="2">
    <source>
        <dbReference type="SAM" id="Phobius"/>
    </source>
</evidence>
<accession>A0ABV5NZF1</accession>
<evidence type="ECO:0000313" key="4">
    <source>
        <dbReference type="Proteomes" id="UP001589568"/>
    </source>
</evidence>
<proteinExistence type="predicted"/>
<evidence type="ECO:0000313" key="3">
    <source>
        <dbReference type="EMBL" id="MFB9475291.1"/>
    </source>
</evidence>
<keyword evidence="2" id="KW-0812">Transmembrane</keyword>
<dbReference type="EMBL" id="JBHMCF010000041">
    <property type="protein sequence ID" value="MFB9475291.1"/>
    <property type="molecule type" value="Genomic_DNA"/>
</dbReference>
<evidence type="ECO:0000256" key="1">
    <source>
        <dbReference type="SAM" id="MobiDB-lite"/>
    </source>
</evidence>
<dbReference type="RefSeq" id="WP_345385144.1">
    <property type="nucleotide sequence ID" value="NZ_BAAAXS010000001.1"/>
</dbReference>
<organism evidence="3 4">
    <name type="scientific">Nonomuraea salmonea</name>
    <dbReference type="NCBI Taxonomy" id="46181"/>
    <lineage>
        <taxon>Bacteria</taxon>
        <taxon>Bacillati</taxon>
        <taxon>Actinomycetota</taxon>
        <taxon>Actinomycetes</taxon>
        <taxon>Streptosporangiales</taxon>
        <taxon>Streptosporangiaceae</taxon>
        <taxon>Nonomuraea</taxon>
    </lineage>
</organism>